<organism evidence="2 3">
    <name type="scientific">Carya illinoinensis</name>
    <name type="common">Pecan</name>
    <dbReference type="NCBI Taxonomy" id="32201"/>
    <lineage>
        <taxon>Eukaryota</taxon>
        <taxon>Viridiplantae</taxon>
        <taxon>Streptophyta</taxon>
        <taxon>Embryophyta</taxon>
        <taxon>Tracheophyta</taxon>
        <taxon>Spermatophyta</taxon>
        <taxon>Magnoliopsida</taxon>
        <taxon>eudicotyledons</taxon>
        <taxon>Gunneridae</taxon>
        <taxon>Pentapetalae</taxon>
        <taxon>rosids</taxon>
        <taxon>fabids</taxon>
        <taxon>Fagales</taxon>
        <taxon>Juglandaceae</taxon>
        <taxon>Carya</taxon>
    </lineage>
</organism>
<reference evidence="2" key="1">
    <citation type="submission" date="2021-01" db="EMBL/GenBank/DDBJ databases">
        <authorList>
            <person name="Lovell J.T."/>
            <person name="Bentley N."/>
            <person name="Bhattarai G."/>
            <person name="Jenkins J.W."/>
            <person name="Sreedasyam A."/>
            <person name="Alarcon Y."/>
            <person name="Bock C."/>
            <person name="Boston L."/>
            <person name="Carlson J."/>
            <person name="Cervantes K."/>
            <person name="Clermont K."/>
            <person name="Krom N."/>
            <person name="Kubenka K."/>
            <person name="Mamidi S."/>
            <person name="Mattison C."/>
            <person name="Monteros M."/>
            <person name="Pisani C."/>
            <person name="Plott C."/>
            <person name="Rajasekar S."/>
            <person name="Rhein H.S."/>
            <person name="Rohla C."/>
            <person name="Song M."/>
            <person name="Hilaire R.S."/>
            <person name="Shu S."/>
            <person name="Wells L."/>
            <person name="Wang X."/>
            <person name="Webber J."/>
            <person name="Heerema R.J."/>
            <person name="Klein P."/>
            <person name="Conner P."/>
            <person name="Grauke L."/>
            <person name="Grimwood J."/>
            <person name="Schmutz J."/>
            <person name="Randall J.J."/>
        </authorList>
    </citation>
    <scope>NUCLEOTIDE SEQUENCE</scope>
    <source>
        <tissue evidence="2">Leaf</tissue>
    </source>
</reference>
<dbReference type="Proteomes" id="UP000811246">
    <property type="component" value="Unassembled WGS sequence"/>
</dbReference>
<feature type="domain" description="Replication protein A 70 kDa DNA-binding subunit B/D first OB fold" evidence="1">
    <location>
        <begin position="5"/>
        <end position="108"/>
    </location>
</feature>
<accession>A0A922A048</accession>
<dbReference type="PANTHER" id="PTHR47165:SF4">
    <property type="entry name" value="OS03G0429900 PROTEIN"/>
    <property type="match status" value="1"/>
</dbReference>
<dbReference type="Pfam" id="PF02721">
    <property type="entry name" value="DUF223"/>
    <property type="match status" value="1"/>
</dbReference>
<sequence length="206" mass="23924">MRTVYTSIKDITPSTRDWKIKMIVAEKSPKRTGQRSPVKYQSLTLIDPEGNQLQATIFDKDIDSRQDTLHIFQSYYISNAYVKPLDPKYRIETYEYQWILNAKTIIEEVPKDEGQLEPPKYQLIPFNELDAYKNSIAEIDILALAIQIKPCREITLAHGPTTIQEIYVIDQGLNPICLTMWGRFVQDECKKISEMIETKPIILEPK</sequence>
<evidence type="ECO:0000259" key="1">
    <source>
        <dbReference type="Pfam" id="PF02721"/>
    </source>
</evidence>
<comment type="caution">
    <text evidence="2">The sequence shown here is derived from an EMBL/GenBank/DDBJ whole genome shotgun (WGS) entry which is preliminary data.</text>
</comment>
<evidence type="ECO:0000313" key="3">
    <source>
        <dbReference type="Proteomes" id="UP000811246"/>
    </source>
</evidence>
<protein>
    <recommendedName>
        <fullName evidence="1">Replication protein A 70 kDa DNA-binding subunit B/D first OB fold domain-containing protein</fullName>
    </recommendedName>
</protein>
<proteinExistence type="predicted"/>
<dbReference type="InterPro" id="IPR003871">
    <property type="entry name" value="RFA1B/D_OB_1st"/>
</dbReference>
<gene>
    <name evidence="2" type="ORF">I3842_Q004900</name>
</gene>
<dbReference type="EMBL" id="MU228850">
    <property type="protein sequence ID" value="KAG6621820.1"/>
    <property type="molecule type" value="Genomic_DNA"/>
</dbReference>
<dbReference type="PANTHER" id="PTHR47165">
    <property type="entry name" value="OS03G0429900 PROTEIN"/>
    <property type="match status" value="1"/>
</dbReference>
<evidence type="ECO:0000313" key="2">
    <source>
        <dbReference type="EMBL" id="KAG6621820.1"/>
    </source>
</evidence>
<name>A0A922A048_CARIL</name>
<dbReference type="AlphaFoldDB" id="A0A922A048"/>